<sequence>MNAQRLDNLDVLRGLALLWMTAFHFCFDLNQAGYLHQNFYSDPLWTWQRTCILSLFLLCAGAGQALSLHQGQSWARFGRRWLQIALCALLVTAGSALMFPKSFIYFGVLHGMAVMLVIVRLTASWGRWLWPLGAVAIAIAMQSIAARAIDTGAMGTFFNEKWLNWLGLVSVKPITEDYVPLIPWLGVMWWGMAGMQWWLRSTPAKRANCRWLHPLAPVGVLGRWSLSYYMLHQPVLLAGLWVVA</sequence>
<feature type="domain" description="Heparan-alpha-glucosaminide N-acetyltransferase catalytic" evidence="2">
    <location>
        <begin position="5"/>
        <end position="234"/>
    </location>
</feature>
<feature type="transmembrane region" description="Helical" evidence="1">
    <location>
        <begin position="12"/>
        <end position="35"/>
    </location>
</feature>
<comment type="caution">
    <text evidence="3">The sequence shown here is derived from an EMBL/GenBank/DDBJ whole genome shotgun (WGS) entry which is preliminary data.</text>
</comment>
<feature type="transmembrane region" description="Helical" evidence="1">
    <location>
        <begin position="80"/>
        <end position="97"/>
    </location>
</feature>
<name>A0ABU1ZI77_9BURK</name>
<keyword evidence="1" id="KW-0812">Transmembrane</keyword>
<protein>
    <submittedName>
        <fullName evidence="3">Membrane protein</fullName>
    </submittedName>
</protein>
<feature type="transmembrane region" description="Helical" evidence="1">
    <location>
        <begin position="128"/>
        <end position="149"/>
    </location>
</feature>
<dbReference type="Pfam" id="PF07786">
    <property type="entry name" value="HGSNAT_cat"/>
    <property type="match status" value="1"/>
</dbReference>
<gene>
    <name evidence="3" type="ORF">J2X15_000508</name>
</gene>
<keyword evidence="4" id="KW-1185">Reference proteome</keyword>
<reference evidence="3 4" key="1">
    <citation type="submission" date="2023-07" db="EMBL/GenBank/DDBJ databases">
        <title>Sorghum-associated microbial communities from plants grown in Nebraska, USA.</title>
        <authorList>
            <person name="Schachtman D."/>
        </authorList>
    </citation>
    <scope>NUCLEOTIDE SEQUENCE [LARGE SCALE GENOMIC DNA]</scope>
    <source>
        <strain evidence="3 4">BE308</strain>
    </source>
</reference>
<evidence type="ECO:0000313" key="3">
    <source>
        <dbReference type="EMBL" id="MDR7305242.1"/>
    </source>
</evidence>
<dbReference type="Proteomes" id="UP001268089">
    <property type="component" value="Unassembled WGS sequence"/>
</dbReference>
<dbReference type="RefSeq" id="WP_310339196.1">
    <property type="nucleotide sequence ID" value="NZ_JAVDXO010000001.1"/>
</dbReference>
<dbReference type="InterPro" id="IPR012429">
    <property type="entry name" value="HGSNAT_cat"/>
</dbReference>
<feature type="transmembrane region" description="Helical" evidence="1">
    <location>
        <begin position="103"/>
        <end position="121"/>
    </location>
</feature>
<evidence type="ECO:0000259" key="2">
    <source>
        <dbReference type="Pfam" id="PF07786"/>
    </source>
</evidence>
<evidence type="ECO:0000256" key="1">
    <source>
        <dbReference type="SAM" id="Phobius"/>
    </source>
</evidence>
<dbReference type="EMBL" id="JAVDXO010000001">
    <property type="protein sequence ID" value="MDR7305242.1"/>
    <property type="molecule type" value="Genomic_DNA"/>
</dbReference>
<keyword evidence="1" id="KW-1133">Transmembrane helix</keyword>
<organism evidence="3 4">
    <name type="scientific">Rhodoferax saidenbachensis</name>
    <dbReference type="NCBI Taxonomy" id="1484693"/>
    <lineage>
        <taxon>Bacteria</taxon>
        <taxon>Pseudomonadati</taxon>
        <taxon>Pseudomonadota</taxon>
        <taxon>Betaproteobacteria</taxon>
        <taxon>Burkholderiales</taxon>
        <taxon>Comamonadaceae</taxon>
        <taxon>Rhodoferax</taxon>
    </lineage>
</organism>
<feature type="transmembrane region" description="Helical" evidence="1">
    <location>
        <begin position="181"/>
        <end position="199"/>
    </location>
</feature>
<feature type="transmembrane region" description="Helical" evidence="1">
    <location>
        <begin position="47"/>
        <end position="68"/>
    </location>
</feature>
<evidence type="ECO:0000313" key="4">
    <source>
        <dbReference type="Proteomes" id="UP001268089"/>
    </source>
</evidence>
<keyword evidence="1" id="KW-0472">Membrane</keyword>
<accession>A0ABU1ZI77</accession>
<proteinExistence type="predicted"/>